<feature type="compositionally biased region" description="Pro residues" evidence="1">
    <location>
        <begin position="127"/>
        <end position="145"/>
    </location>
</feature>
<dbReference type="OrthoDB" id="5427732at2759"/>
<keyword evidence="2" id="KW-0732">Signal</keyword>
<evidence type="ECO:0000313" key="3">
    <source>
        <dbReference type="EMBL" id="KAF1921622.1"/>
    </source>
</evidence>
<organism evidence="3 4">
    <name type="scientific">Ampelomyces quisqualis</name>
    <name type="common">Powdery mildew agent</name>
    <dbReference type="NCBI Taxonomy" id="50730"/>
    <lineage>
        <taxon>Eukaryota</taxon>
        <taxon>Fungi</taxon>
        <taxon>Dikarya</taxon>
        <taxon>Ascomycota</taxon>
        <taxon>Pezizomycotina</taxon>
        <taxon>Dothideomycetes</taxon>
        <taxon>Pleosporomycetidae</taxon>
        <taxon>Pleosporales</taxon>
        <taxon>Pleosporineae</taxon>
        <taxon>Phaeosphaeriaceae</taxon>
        <taxon>Ampelomyces</taxon>
    </lineage>
</organism>
<evidence type="ECO:0000256" key="2">
    <source>
        <dbReference type="SAM" id="SignalP"/>
    </source>
</evidence>
<dbReference type="AlphaFoldDB" id="A0A6A5R1R2"/>
<name>A0A6A5R1R2_AMPQU</name>
<feature type="signal peptide" evidence="2">
    <location>
        <begin position="1"/>
        <end position="20"/>
    </location>
</feature>
<feature type="region of interest" description="Disordered" evidence="1">
    <location>
        <begin position="281"/>
        <end position="302"/>
    </location>
</feature>
<dbReference type="EMBL" id="ML979132">
    <property type="protein sequence ID" value="KAF1921622.1"/>
    <property type="molecule type" value="Genomic_DNA"/>
</dbReference>
<protein>
    <submittedName>
        <fullName evidence="3">Uncharacterized protein</fullName>
    </submittedName>
</protein>
<dbReference type="Proteomes" id="UP000800096">
    <property type="component" value="Unassembled WGS sequence"/>
</dbReference>
<sequence length="326" mass="33219">MRSFGTLALLALPLFGPVSADDAAVATKSVEQPNLVYSSAQEAFRDLLNALPEESLHAALSGLKDFQSGVFESHHRGVEQVHKHNPALATKLIVAAVQDLKKRQTPSNGTTTAAPPPQSSPQAPETNSPPPSSAAPPPANTPPAASPTDRAVIVNVPQTTTNQQGQTVVETTSVLSQATASVPVTLVRTTNGAVITTTEQRPAVIHITTDSVGRLATLTSAAQFAPTAGEVRTETNAQGSTFVTTYTPGGGKISSVKLLTTTDAEGRPSTVTSYTFVDAAQTPGPAAAGDPSRTSRSPGLQTGAAVPNMRVALGLAAAGGVLALVG</sequence>
<evidence type="ECO:0000313" key="4">
    <source>
        <dbReference type="Proteomes" id="UP000800096"/>
    </source>
</evidence>
<accession>A0A6A5R1R2</accession>
<reference evidence="3" key="1">
    <citation type="journal article" date="2020" name="Stud. Mycol.">
        <title>101 Dothideomycetes genomes: a test case for predicting lifestyles and emergence of pathogens.</title>
        <authorList>
            <person name="Haridas S."/>
            <person name="Albert R."/>
            <person name="Binder M."/>
            <person name="Bloem J."/>
            <person name="Labutti K."/>
            <person name="Salamov A."/>
            <person name="Andreopoulos B."/>
            <person name="Baker S."/>
            <person name="Barry K."/>
            <person name="Bills G."/>
            <person name="Bluhm B."/>
            <person name="Cannon C."/>
            <person name="Castanera R."/>
            <person name="Culley D."/>
            <person name="Daum C."/>
            <person name="Ezra D."/>
            <person name="Gonzalez J."/>
            <person name="Henrissat B."/>
            <person name="Kuo A."/>
            <person name="Liang C."/>
            <person name="Lipzen A."/>
            <person name="Lutzoni F."/>
            <person name="Magnuson J."/>
            <person name="Mondo S."/>
            <person name="Nolan M."/>
            <person name="Ohm R."/>
            <person name="Pangilinan J."/>
            <person name="Park H.-J."/>
            <person name="Ramirez L."/>
            <person name="Alfaro M."/>
            <person name="Sun H."/>
            <person name="Tritt A."/>
            <person name="Yoshinaga Y."/>
            <person name="Zwiers L.-H."/>
            <person name="Turgeon B."/>
            <person name="Goodwin S."/>
            <person name="Spatafora J."/>
            <person name="Crous P."/>
            <person name="Grigoriev I."/>
        </authorList>
    </citation>
    <scope>NUCLEOTIDE SEQUENCE</scope>
    <source>
        <strain evidence="3">HMLAC05119</strain>
    </source>
</reference>
<feature type="chain" id="PRO_5025357620" evidence="2">
    <location>
        <begin position="21"/>
        <end position="326"/>
    </location>
</feature>
<keyword evidence="4" id="KW-1185">Reference proteome</keyword>
<gene>
    <name evidence="3" type="ORF">BDU57DRAFT_510538</name>
</gene>
<feature type="region of interest" description="Disordered" evidence="1">
    <location>
        <begin position="103"/>
        <end position="147"/>
    </location>
</feature>
<evidence type="ECO:0000256" key="1">
    <source>
        <dbReference type="SAM" id="MobiDB-lite"/>
    </source>
</evidence>
<proteinExistence type="predicted"/>